<dbReference type="InterPro" id="IPR025110">
    <property type="entry name" value="AMP-bd_C"/>
</dbReference>
<dbReference type="Gene3D" id="3.40.50.12780">
    <property type="entry name" value="N-terminal domain of ligase-like"/>
    <property type="match status" value="1"/>
</dbReference>
<keyword evidence="5" id="KW-1185">Reference proteome</keyword>
<dbReference type="GO" id="GO:0031956">
    <property type="term" value="F:medium-chain fatty acid-CoA ligase activity"/>
    <property type="evidence" value="ECO:0007669"/>
    <property type="project" value="TreeGrafter"/>
</dbReference>
<reference evidence="4 5" key="1">
    <citation type="submission" date="2024-03" db="EMBL/GenBank/DDBJ databases">
        <title>Complete genome sequence of the green alga Chloropicon roscoffensis RCC1871.</title>
        <authorList>
            <person name="Lemieux C."/>
            <person name="Pombert J.-F."/>
            <person name="Otis C."/>
            <person name="Turmel M."/>
        </authorList>
    </citation>
    <scope>NUCLEOTIDE SEQUENCE [LARGE SCALE GENOMIC DNA]</scope>
    <source>
        <strain evidence="4 5">RCC1871</strain>
    </source>
</reference>
<dbReference type="InterPro" id="IPR045851">
    <property type="entry name" value="AMP-bd_C_sf"/>
</dbReference>
<evidence type="ECO:0000259" key="2">
    <source>
        <dbReference type="Pfam" id="PF00501"/>
    </source>
</evidence>
<dbReference type="InterPro" id="IPR000873">
    <property type="entry name" value="AMP-dep_synth/lig_dom"/>
</dbReference>
<protein>
    <submittedName>
        <fullName evidence="4">Malonate--CoA ligase</fullName>
    </submittedName>
</protein>
<dbReference type="Pfam" id="PF13193">
    <property type="entry name" value="AMP-binding_C"/>
    <property type="match status" value="1"/>
</dbReference>
<dbReference type="Gene3D" id="3.30.300.30">
    <property type="match status" value="1"/>
</dbReference>
<dbReference type="AlphaFoldDB" id="A0AAX4NYP3"/>
<feature type="domain" description="AMP-binding enzyme C-terminal" evidence="3">
    <location>
        <begin position="430"/>
        <end position="509"/>
    </location>
</feature>
<feature type="domain" description="AMP-dependent synthetase/ligase" evidence="2">
    <location>
        <begin position="14"/>
        <end position="372"/>
    </location>
</feature>
<dbReference type="EMBL" id="CP151501">
    <property type="protein sequence ID" value="WZN58991.1"/>
    <property type="molecule type" value="Genomic_DNA"/>
</dbReference>
<accession>A0AAX4NYP3</accession>
<keyword evidence="4" id="KW-0436">Ligase</keyword>
<sequence>MAASILSRALGGLKRPAVSLLDRTYTYEELLATARRVSKNLAANRAKEDECVGILAESGPDYVVATWATWLSGRVAVPLSPSYPNKELGYFVQNCEAVKLLHSRSLATRAAELTGLVGVEPAIVDVEGSGDSGRVALLEQDHREDIEEALGRIDSDDGALVVYTSGTTGKPKGALHTHGSLEYQMRSMTEAWRWRESDKILHCLPLHHIHGIVNALYCPHFNSAHVRFLASPFSPERVWESLAVDDEISVFMGVPTMYAYLLSHLEGLSSSEPGERGNDHAKYARAAEKLRLTVSGSSACPVTVMERWEDISGGVLLERYGMSETGMILSNPYNTQERLVGTVGKPMPYVEVETSEEGELLVKSKCMMKGYYGMPEETEAAFVQLGHKGLYFKTGDCVELNEDSGVYTVKGRMSADIIKHKGYKVSALDVENVLLSHGGIKECAVVGIDHDLFGQAIVAVVVKVARASKSGSLDTLADLRAFCKDHLADYQIPQRVEFVDEIPRNAMGKVNKKELASKLL</sequence>
<comment type="similarity">
    <text evidence="1">Belongs to the ATP-dependent AMP-binding enzyme family.</text>
</comment>
<dbReference type="PROSITE" id="PS00455">
    <property type="entry name" value="AMP_BINDING"/>
    <property type="match status" value="1"/>
</dbReference>
<evidence type="ECO:0000256" key="1">
    <source>
        <dbReference type="ARBA" id="ARBA00006432"/>
    </source>
</evidence>
<evidence type="ECO:0000259" key="3">
    <source>
        <dbReference type="Pfam" id="PF13193"/>
    </source>
</evidence>
<name>A0AAX4NYP3_9CHLO</name>
<evidence type="ECO:0000313" key="5">
    <source>
        <dbReference type="Proteomes" id="UP001472866"/>
    </source>
</evidence>
<dbReference type="PANTHER" id="PTHR43201">
    <property type="entry name" value="ACYL-COA SYNTHETASE"/>
    <property type="match status" value="1"/>
</dbReference>
<organism evidence="4 5">
    <name type="scientific">Chloropicon roscoffensis</name>
    <dbReference type="NCBI Taxonomy" id="1461544"/>
    <lineage>
        <taxon>Eukaryota</taxon>
        <taxon>Viridiplantae</taxon>
        <taxon>Chlorophyta</taxon>
        <taxon>Chloropicophyceae</taxon>
        <taxon>Chloropicales</taxon>
        <taxon>Chloropicaceae</taxon>
        <taxon>Chloropicon</taxon>
    </lineage>
</organism>
<dbReference type="InterPro" id="IPR042099">
    <property type="entry name" value="ANL_N_sf"/>
</dbReference>
<evidence type="ECO:0000313" key="4">
    <source>
        <dbReference type="EMBL" id="WZN58991.1"/>
    </source>
</evidence>
<dbReference type="Proteomes" id="UP001472866">
    <property type="component" value="Chromosome 01"/>
</dbReference>
<dbReference type="Pfam" id="PF00501">
    <property type="entry name" value="AMP-binding"/>
    <property type="match status" value="1"/>
</dbReference>
<proteinExistence type="inferred from homology"/>
<dbReference type="GO" id="GO:0006631">
    <property type="term" value="P:fatty acid metabolic process"/>
    <property type="evidence" value="ECO:0007669"/>
    <property type="project" value="TreeGrafter"/>
</dbReference>
<gene>
    <name evidence="4" type="ORF">HKI87_01g05160</name>
</gene>
<dbReference type="PANTHER" id="PTHR43201:SF8">
    <property type="entry name" value="ACYL-COA SYNTHETASE FAMILY MEMBER 3"/>
    <property type="match status" value="1"/>
</dbReference>
<dbReference type="InterPro" id="IPR020845">
    <property type="entry name" value="AMP-binding_CS"/>
</dbReference>
<dbReference type="SUPFAM" id="SSF56801">
    <property type="entry name" value="Acetyl-CoA synthetase-like"/>
    <property type="match status" value="1"/>
</dbReference>